<protein>
    <submittedName>
        <fullName evidence="2">Uncharacterized protein</fullName>
    </submittedName>
</protein>
<feature type="region of interest" description="Disordered" evidence="1">
    <location>
        <begin position="233"/>
        <end position="260"/>
    </location>
</feature>
<dbReference type="PANTHER" id="PTHR38703">
    <property type="entry name" value="CHROMOSOME 8, WHOLE GENOME SHOTGUN SEQUENCE"/>
    <property type="match status" value="1"/>
</dbReference>
<reference evidence="2 3" key="1">
    <citation type="submission" date="2019-07" db="EMBL/GenBank/DDBJ databases">
        <title>Finished genome of Venturia effusa.</title>
        <authorList>
            <person name="Young C.A."/>
            <person name="Cox M.P."/>
            <person name="Ganley A.R.D."/>
            <person name="David W.J."/>
        </authorList>
    </citation>
    <scope>NUCLEOTIDE SEQUENCE [LARGE SCALE GENOMIC DNA]</scope>
    <source>
        <strain evidence="3">albino</strain>
    </source>
</reference>
<dbReference type="OrthoDB" id="5325276at2759"/>
<evidence type="ECO:0000313" key="2">
    <source>
        <dbReference type="EMBL" id="QDS74628.1"/>
    </source>
</evidence>
<name>A0A517LG54_9PEZI</name>
<feature type="region of interest" description="Disordered" evidence="1">
    <location>
        <begin position="1"/>
        <end position="142"/>
    </location>
</feature>
<dbReference type="EMBL" id="CP042195">
    <property type="protein sequence ID" value="QDS74628.1"/>
    <property type="molecule type" value="Genomic_DNA"/>
</dbReference>
<accession>A0A517LG54</accession>
<feature type="compositionally biased region" description="Low complexity" evidence="1">
    <location>
        <begin position="32"/>
        <end position="43"/>
    </location>
</feature>
<dbReference type="PANTHER" id="PTHR38703:SF1">
    <property type="entry name" value="ALLERGEN"/>
    <property type="match status" value="1"/>
</dbReference>
<sequence>MRRLLDKLPHRRRDAASDERHSSQPDGPINATSLSPPTSSVVSDANHNDRTDPARIASNGRPDATASCDDSTSARHSQSTYGASHKRPFQQSKDDALNKQPSRHSRDDAHRNRDSLSDESEERQNALTPPNQPIDGGSVSKSDTNKLTALALDHGLQLEPQDTSLYEDLSYLALAHDSREAAVPIEKKCSEDSVNRNVMLNDKEVLRENTAGRRGSILRTPVQVDEFSEDIADRNLDPPVRSNSKRALMTSTPSSPIDSLDQFDSPGLLASDRGVLPAPGNLEDLRRIQRVGQDKPSTGAPKTDFKDFDFNNSEDVDFYTQYAPAVTHETVIPEIHHVEHEVLTREIHNYDIYHRILPIKDIEVLPAKHFVRDPVTGELTQIPAPPGREVENHQWKIVAAKSDSGWQPSAPRQFTARTFKDDEGMPREYVGRDGILHTEVTWVHPPTIQDGGYETGQTEALFMNAFDDQNSTGKRDLSHEQPGGIHEFDSRFCDDCYDESILEKKSAQTSRNSDSRALAS</sequence>
<feature type="compositionally biased region" description="Polar residues" evidence="1">
    <location>
        <begin position="68"/>
        <end position="82"/>
    </location>
</feature>
<dbReference type="AlphaFoldDB" id="A0A517LG54"/>
<feature type="compositionally biased region" description="Basic and acidic residues" evidence="1">
    <location>
        <begin position="104"/>
        <end position="116"/>
    </location>
</feature>
<proteinExistence type="predicted"/>
<feature type="compositionally biased region" description="Basic and acidic residues" evidence="1">
    <location>
        <begin position="1"/>
        <end position="23"/>
    </location>
</feature>
<evidence type="ECO:0000313" key="3">
    <source>
        <dbReference type="Proteomes" id="UP000316270"/>
    </source>
</evidence>
<organism evidence="2 3">
    <name type="scientific">Venturia effusa</name>
    <dbReference type="NCBI Taxonomy" id="50376"/>
    <lineage>
        <taxon>Eukaryota</taxon>
        <taxon>Fungi</taxon>
        <taxon>Dikarya</taxon>
        <taxon>Ascomycota</taxon>
        <taxon>Pezizomycotina</taxon>
        <taxon>Dothideomycetes</taxon>
        <taxon>Pleosporomycetidae</taxon>
        <taxon>Venturiales</taxon>
        <taxon>Venturiaceae</taxon>
        <taxon>Venturia</taxon>
    </lineage>
</organism>
<dbReference type="Proteomes" id="UP000316270">
    <property type="component" value="Chromosome 11"/>
</dbReference>
<keyword evidence="3" id="KW-1185">Reference proteome</keyword>
<gene>
    <name evidence="2" type="ORF">FKW77_009102</name>
</gene>
<evidence type="ECO:0000256" key="1">
    <source>
        <dbReference type="SAM" id="MobiDB-lite"/>
    </source>
</evidence>